<comment type="similarity">
    <text evidence="9">Belongs to the OXA1/ALB3/YidC family.</text>
</comment>
<dbReference type="Proteomes" id="UP001230220">
    <property type="component" value="Unassembled WGS sequence"/>
</dbReference>
<feature type="transmembrane region" description="Helical" evidence="10">
    <location>
        <begin position="150"/>
        <end position="170"/>
    </location>
</feature>
<dbReference type="CDD" id="cd20070">
    <property type="entry name" value="5TM_YidC_Alb3"/>
    <property type="match status" value="1"/>
</dbReference>
<feature type="transmembrane region" description="Helical" evidence="10">
    <location>
        <begin position="199"/>
        <end position="218"/>
    </location>
</feature>
<dbReference type="PANTHER" id="PTHR12428">
    <property type="entry name" value="OXA1"/>
    <property type="match status" value="1"/>
</dbReference>
<organism evidence="12 13">
    <name type="scientific">Breznakia pachnodae</name>
    <dbReference type="NCBI Taxonomy" id="265178"/>
    <lineage>
        <taxon>Bacteria</taxon>
        <taxon>Bacillati</taxon>
        <taxon>Bacillota</taxon>
        <taxon>Erysipelotrichia</taxon>
        <taxon>Erysipelotrichales</taxon>
        <taxon>Erysipelotrichaceae</taxon>
        <taxon>Breznakia</taxon>
    </lineage>
</organism>
<dbReference type="EMBL" id="JAUSUR010000002">
    <property type="protein sequence ID" value="MDQ0360810.1"/>
    <property type="molecule type" value="Genomic_DNA"/>
</dbReference>
<dbReference type="NCBIfam" id="TIGR03592">
    <property type="entry name" value="yidC_oxa1_cterm"/>
    <property type="match status" value="1"/>
</dbReference>
<dbReference type="InterPro" id="IPR001708">
    <property type="entry name" value="YidC/ALB3/OXA1/COX18"/>
</dbReference>
<keyword evidence="2" id="KW-0813">Transport</keyword>
<dbReference type="PROSITE" id="PS51257">
    <property type="entry name" value="PROKAR_LIPOPROTEIN"/>
    <property type="match status" value="1"/>
</dbReference>
<evidence type="ECO:0000256" key="10">
    <source>
        <dbReference type="SAM" id="Phobius"/>
    </source>
</evidence>
<dbReference type="PANTHER" id="PTHR12428:SF65">
    <property type="entry name" value="CYTOCHROME C OXIDASE ASSEMBLY PROTEIN COX18, MITOCHONDRIAL"/>
    <property type="match status" value="1"/>
</dbReference>
<dbReference type="InterPro" id="IPR028055">
    <property type="entry name" value="YidC/Oxa/ALB_C"/>
</dbReference>
<evidence type="ECO:0000256" key="9">
    <source>
        <dbReference type="RuleBase" id="RU003945"/>
    </source>
</evidence>
<evidence type="ECO:0000256" key="2">
    <source>
        <dbReference type="ARBA" id="ARBA00022448"/>
    </source>
</evidence>
<evidence type="ECO:0000256" key="7">
    <source>
        <dbReference type="ARBA" id="ARBA00023136"/>
    </source>
</evidence>
<evidence type="ECO:0000256" key="8">
    <source>
        <dbReference type="ARBA" id="ARBA00023186"/>
    </source>
</evidence>
<evidence type="ECO:0000256" key="6">
    <source>
        <dbReference type="ARBA" id="ARBA00022989"/>
    </source>
</evidence>
<evidence type="ECO:0000256" key="1">
    <source>
        <dbReference type="ARBA" id="ARBA00004651"/>
    </source>
</evidence>
<keyword evidence="13" id="KW-1185">Reference proteome</keyword>
<evidence type="ECO:0000259" key="11">
    <source>
        <dbReference type="Pfam" id="PF02096"/>
    </source>
</evidence>
<protein>
    <submittedName>
        <fullName evidence="12">YidC/Oxa1 family membrane protein insertase</fullName>
    </submittedName>
</protein>
<evidence type="ECO:0000256" key="3">
    <source>
        <dbReference type="ARBA" id="ARBA00022475"/>
    </source>
</evidence>
<dbReference type="InterPro" id="IPR047196">
    <property type="entry name" value="YidC_ALB_C"/>
</dbReference>
<evidence type="ECO:0000313" key="12">
    <source>
        <dbReference type="EMBL" id="MDQ0360810.1"/>
    </source>
</evidence>
<evidence type="ECO:0000256" key="4">
    <source>
        <dbReference type="ARBA" id="ARBA00022692"/>
    </source>
</evidence>
<sequence>MNRIKEFLKDNKKILLMAVFLLVFVTACTSVRDSNGNIDPSKLITTSTSYGDSIGEGWFNIIVWPIAQLINIIGNATDAGIGVIAVTLLVNFITAAVSIKQQVATQKMQMIQPDQQRIQAKYQGKTDQASKMRQAQELQALYKKHDINPMGSMVTMFIQLPIILAIYQAVMRADVVNSGSFLGIKLTGTPMEGITSGNIPVIAIFLLMVVFQVVSMKLPQYLAKKRKENSNVKTKDYANPPKQGGMMGNSMNMMMYMSVGMIVIFAINWPLGMSFYWLVSAVTRVIQNIVIQKYFIK</sequence>
<keyword evidence="8" id="KW-0143">Chaperone</keyword>
<feature type="transmembrane region" description="Helical" evidence="10">
    <location>
        <begin position="79"/>
        <end position="99"/>
    </location>
</feature>
<keyword evidence="5" id="KW-0653">Protein transport</keyword>
<keyword evidence="4 9" id="KW-0812">Transmembrane</keyword>
<proteinExistence type="inferred from homology"/>
<feature type="transmembrane region" description="Helical" evidence="10">
    <location>
        <begin position="251"/>
        <end position="269"/>
    </location>
</feature>
<keyword evidence="6 10" id="KW-1133">Transmembrane helix</keyword>
<accession>A0ABU0E1Y0</accession>
<reference evidence="12 13" key="1">
    <citation type="submission" date="2023-07" db="EMBL/GenBank/DDBJ databases">
        <title>Genomic Encyclopedia of Type Strains, Phase IV (KMG-IV): sequencing the most valuable type-strain genomes for metagenomic binning, comparative biology and taxonomic classification.</title>
        <authorList>
            <person name="Goeker M."/>
        </authorList>
    </citation>
    <scope>NUCLEOTIDE SEQUENCE [LARGE SCALE GENOMIC DNA]</scope>
    <source>
        <strain evidence="12 13">DSM 16784</strain>
    </source>
</reference>
<feature type="domain" description="Membrane insertase YidC/Oxa/ALB C-terminal" evidence="11">
    <location>
        <begin position="80"/>
        <end position="293"/>
    </location>
</feature>
<dbReference type="Pfam" id="PF02096">
    <property type="entry name" value="60KD_IMP"/>
    <property type="match status" value="1"/>
</dbReference>
<evidence type="ECO:0000313" key="13">
    <source>
        <dbReference type="Proteomes" id="UP001230220"/>
    </source>
</evidence>
<dbReference type="RefSeq" id="WP_307406989.1">
    <property type="nucleotide sequence ID" value="NZ_JAUSUR010000002.1"/>
</dbReference>
<comment type="subcellular location">
    <subcellularLocation>
        <location evidence="1">Cell membrane</location>
        <topology evidence="1">Multi-pass membrane protein</topology>
    </subcellularLocation>
    <subcellularLocation>
        <location evidence="9">Membrane</location>
        <topology evidence="9">Multi-pass membrane protein</topology>
    </subcellularLocation>
</comment>
<keyword evidence="7 10" id="KW-0472">Membrane</keyword>
<keyword evidence="3" id="KW-1003">Cell membrane</keyword>
<evidence type="ECO:0000256" key="5">
    <source>
        <dbReference type="ARBA" id="ARBA00022927"/>
    </source>
</evidence>
<comment type="caution">
    <text evidence="12">The sequence shown here is derived from an EMBL/GenBank/DDBJ whole genome shotgun (WGS) entry which is preliminary data.</text>
</comment>
<gene>
    <name evidence="12" type="ORF">J2S15_001555</name>
</gene>
<name>A0ABU0E1Y0_9FIRM</name>